<reference evidence="4" key="2">
    <citation type="submission" date="2020-12" db="UniProtKB">
        <authorList>
            <consortium name="WormBaseParasite"/>
        </authorList>
    </citation>
    <scope>IDENTIFICATION</scope>
</reference>
<evidence type="ECO:0000313" key="5">
    <source>
        <dbReference type="WormBase" id="SRAE_X000065900"/>
    </source>
</evidence>
<dbReference type="Proteomes" id="UP000035682">
    <property type="component" value="Unplaced"/>
</dbReference>
<dbReference type="GeneID" id="36383712"/>
<sequence>MNLETTYIVLLIYQLLNFSLSKSYFSPIGEVSGRTFCYRIPEKNVKVVLTKTNFFRIRKTIAVTQSSATGIFYFRVPLNYLTGAILKLSFNCGDPKPMCYYTAWIPVNSQYNRQNKLASKNFFLGNIELSAQYDAKRKFCGRKSLKRFK</sequence>
<evidence type="ECO:0000313" key="3">
    <source>
        <dbReference type="Proteomes" id="UP000035682"/>
    </source>
</evidence>
<reference evidence="2 3" key="1">
    <citation type="submission" date="2014-09" db="EMBL/GenBank/DDBJ databases">
        <authorList>
            <person name="Martin A.A."/>
        </authorList>
    </citation>
    <scope>NUCLEOTIDE SEQUENCE</scope>
    <source>
        <strain evidence="3">ED321</strain>
        <strain evidence="2">ED321 Heterogonic</strain>
    </source>
</reference>
<protein>
    <submittedName>
        <fullName evidence="4">Transthyretin-like family-containing protein</fullName>
    </submittedName>
</protein>
<dbReference type="WormBase" id="SRAE_X000065900">
    <property type="protein sequence ID" value="SRP10089"/>
    <property type="gene ID" value="WBGene00266218"/>
</dbReference>
<feature type="chain" id="PRO_5015031163" evidence="1">
    <location>
        <begin position="22"/>
        <end position="149"/>
    </location>
</feature>
<dbReference type="WBParaSite" id="SRAE_X000065900.1">
    <property type="protein sequence ID" value="SRAE_X000065900.1"/>
    <property type="gene ID" value="WBGene00266218"/>
</dbReference>
<accession>A0A090LSZ3</accession>
<evidence type="ECO:0000313" key="2">
    <source>
        <dbReference type="EMBL" id="CEF71332.1"/>
    </source>
</evidence>
<keyword evidence="3" id="KW-1185">Reference proteome</keyword>
<feature type="signal peptide" evidence="1">
    <location>
        <begin position="1"/>
        <end position="21"/>
    </location>
</feature>
<dbReference type="AlphaFoldDB" id="A0A090LSZ3"/>
<keyword evidence="1" id="KW-0732">Signal</keyword>
<evidence type="ECO:0000313" key="4">
    <source>
        <dbReference type="WBParaSite" id="SRAE_X000065900.1"/>
    </source>
</evidence>
<evidence type="ECO:0000256" key="1">
    <source>
        <dbReference type="SAM" id="SignalP"/>
    </source>
</evidence>
<gene>
    <name evidence="2 4 5" type="ORF">SRAE_X000065900</name>
</gene>
<dbReference type="CTD" id="36383712"/>
<proteinExistence type="predicted"/>
<name>A0A090LSZ3_STRRB</name>
<dbReference type="RefSeq" id="XP_024510528.1">
    <property type="nucleotide sequence ID" value="XM_024645028.1"/>
</dbReference>
<organism evidence="2">
    <name type="scientific">Strongyloides ratti</name>
    <name type="common">Parasitic roundworm</name>
    <dbReference type="NCBI Taxonomy" id="34506"/>
    <lineage>
        <taxon>Eukaryota</taxon>
        <taxon>Metazoa</taxon>
        <taxon>Ecdysozoa</taxon>
        <taxon>Nematoda</taxon>
        <taxon>Chromadorea</taxon>
        <taxon>Rhabditida</taxon>
        <taxon>Tylenchina</taxon>
        <taxon>Panagrolaimomorpha</taxon>
        <taxon>Strongyloidoidea</taxon>
        <taxon>Strongyloididae</taxon>
        <taxon>Strongyloides</taxon>
    </lineage>
</organism>
<dbReference type="EMBL" id="LN609530">
    <property type="protein sequence ID" value="CEF71332.1"/>
    <property type="molecule type" value="Genomic_DNA"/>
</dbReference>